<name>B3LPR6_YEAS1</name>
<evidence type="ECO:0000313" key="2">
    <source>
        <dbReference type="Proteomes" id="UP000008335"/>
    </source>
</evidence>
<organism evidence="1 2">
    <name type="scientific">Saccharomyces cerevisiae (strain RM11-1a)</name>
    <name type="common">Baker's yeast</name>
    <dbReference type="NCBI Taxonomy" id="285006"/>
    <lineage>
        <taxon>Eukaryota</taxon>
        <taxon>Fungi</taxon>
        <taxon>Dikarya</taxon>
        <taxon>Ascomycota</taxon>
        <taxon>Saccharomycotina</taxon>
        <taxon>Saccharomycetes</taxon>
        <taxon>Saccharomycetales</taxon>
        <taxon>Saccharomycetaceae</taxon>
        <taxon>Saccharomyces</taxon>
    </lineage>
</organism>
<dbReference type="EMBL" id="CH408050">
    <property type="protein sequence ID" value="EDV12569.1"/>
    <property type="molecule type" value="Genomic_DNA"/>
</dbReference>
<sequence length="61" mass="6663">MLIASISSLVYGSCGANNYFHCNFAAVGKNDSTNSELVDNYAIIARKKIFFFFKGGDCDVN</sequence>
<dbReference type="HOGENOM" id="CLU_2924479_0_0_1"/>
<protein>
    <submittedName>
        <fullName evidence="1">Uncharacterized protein</fullName>
    </submittedName>
</protein>
<dbReference type="AlphaFoldDB" id="B3LPR6"/>
<keyword evidence="2" id="KW-1185">Reference proteome</keyword>
<dbReference type="Proteomes" id="UP000008335">
    <property type="component" value="Unassembled WGS sequence"/>
</dbReference>
<proteinExistence type="predicted"/>
<evidence type="ECO:0000313" key="1">
    <source>
        <dbReference type="EMBL" id="EDV12569.1"/>
    </source>
</evidence>
<reference evidence="1" key="2">
    <citation type="submission" date="2005-07" db="EMBL/GenBank/DDBJ databases">
        <title>Annotation of the Saccharomyces cerevisiae RM11-1a Genome.</title>
        <authorList>
            <consortium name="The Broad Institute Genome Sequencing Platform"/>
            <person name="Birren B."/>
            <person name="Lander E."/>
            <person name="Galagan J."/>
            <person name="Nusbaum C."/>
            <person name="Devon K."/>
            <person name="Cuomo C."/>
            <person name="Jaffe D."/>
            <person name="Butler J."/>
            <person name="Alvarez P."/>
            <person name="Gnerre S."/>
            <person name="Grabherr M."/>
            <person name="Kleber M."/>
            <person name="Mauceli E."/>
            <person name="Brockman W."/>
            <person name="MacCallum I.A."/>
            <person name="Rounsley S."/>
            <person name="Young S."/>
            <person name="LaButti K."/>
            <person name="Pushparaj V."/>
            <person name="DeCaprio D."/>
            <person name="Crawford M."/>
            <person name="Koehrsen M."/>
            <person name="Engels R."/>
            <person name="Montgomery P."/>
            <person name="Pearson M."/>
            <person name="Howarth C."/>
            <person name="Larson L."/>
            <person name="Luoma S."/>
            <person name="White J."/>
            <person name="O'Leary S."/>
            <person name="Kodira C."/>
            <person name="Zeng Q."/>
            <person name="Yandava C."/>
            <person name="Alvarado L."/>
            <person name="Pratt S."/>
            <person name="Kruglyak L."/>
        </authorList>
    </citation>
    <scope>NUCLEOTIDE SEQUENCE</scope>
    <source>
        <strain evidence="1">RM11-1a</strain>
    </source>
</reference>
<reference evidence="1" key="1">
    <citation type="submission" date="2005-03" db="EMBL/GenBank/DDBJ databases">
        <authorList>
            <person name="Giovannoni S.J."/>
            <person name="Cho J.-C."/>
            <person name="Ferriera S."/>
            <person name="Johnson J."/>
            <person name="Kravitz S."/>
            <person name="Halpern A."/>
            <person name="Remington K."/>
            <person name="Beeson K."/>
            <person name="Tran B."/>
            <person name="Rogers Y.-H."/>
            <person name="Friedman R."/>
            <person name="Venter J.C."/>
        </authorList>
    </citation>
    <scope>NUCLEOTIDE SEQUENCE</scope>
    <source>
        <strain evidence="1">RM11-1a</strain>
    </source>
</reference>
<gene>
    <name evidence="1" type="ORF">SCRG_03468</name>
</gene>
<accession>B3LPR6</accession>